<keyword evidence="8" id="KW-1185">Reference proteome</keyword>
<accession>A0A089LQA8</accession>
<evidence type="ECO:0000259" key="6">
    <source>
        <dbReference type="Pfam" id="PF05199"/>
    </source>
</evidence>
<sequence length="145" mass="15704">MLTLGKVQSRYENRVFLDPNRRDVYGLPKLQVQFSYSPEDWAIIEESAAVLRNVASLIGLKLEVSAEGSDVCLFLPGADNHESGTCRMGTDPWTSVTNPIGSVHGITGLYITDNSVLPSMGAVNPTLSTVALAIRTADYIASECR</sequence>
<dbReference type="AlphaFoldDB" id="A0A089LQA8"/>
<dbReference type="KEGG" id="pste:PSTEL_08115"/>
<evidence type="ECO:0000256" key="5">
    <source>
        <dbReference type="ARBA" id="ARBA00023002"/>
    </source>
</evidence>
<dbReference type="InterPro" id="IPR036188">
    <property type="entry name" value="FAD/NAD-bd_sf"/>
</dbReference>
<protein>
    <recommendedName>
        <fullName evidence="6">Glucose-methanol-choline oxidoreductase C-terminal domain-containing protein</fullName>
    </recommendedName>
</protein>
<evidence type="ECO:0000313" key="8">
    <source>
        <dbReference type="Proteomes" id="UP000029507"/>
    </source>
</evidence>
<comment type="cofactor">
    <cofactor evidence="1">
        <name>FAD</name>
        <dbReference type="ChEBI" id="CHEBI:57692"/>
    </cofactor>
</comment>
<reference evidence="7 8" key="1">
    <citation type="submission" date="2014-08" db="EMBL/GenBank/DDBJ databases">
        <title>Comparative genomics of the Paenibacillus odorifer group.</title>
        <authorList>
            <person name="den Bakker H.C."/>
            <person name="Tsai Y.-C."/>
            <person name="Martin N."/>
            <person name="Korlach J."/>
            <person name="Wiedmann M."/>
        </authorList>
    </citation>
    <scope>NUCLEOTIDE SEQUENCE [LARGE SCALE GENOMIC DNA]</scope>
    <source>
        <strain evidence="7 8">DSM 14472</strain>
    </source>
</reference>
<gene>
    <name evidence="7" type="ORF">PSTEL_08115</name>
</gene>
<keyword evidence="5" id="KW-0560">Oxidoreductase</keyword>
<proteinExistence type="inferred from homology"/>
<dbReference type="Proteomes" id="UP000029507">
    <property type="component" value="Chromosome"/>
</dbReference>
<dbReference type="Pfam" id="PF05199">
    <property type="entry name" value="GMC_oxred_C"/>
    <property type="match status" value="1"/>
</dbReference>
<evidence type="ECO:0000256" key="1">
    <source>
        <dbReference type="ARBA" id="ARBA00001974"/>
    </source>
</evidence>
<dbReference type="STRING" id="169760.PSTEL_08115"/>
<dbReference type="SUPFAM" id="SSF54373">
    <property type="entry name" value="FAD-linked reductases, C-terminal domain"/>
    <property type="match status" value="1"/>
</dbReference>
<dbReference type="SUPFAM" id="SSF51905">
    <property type="entry name" value="FAD/NAD(P)-binding domain"/>
    <property type="match status" value="1"/>
</dbReference>
<dbReference type="InterPro" id="IPR007867">
    <property type="entry name" value="GMC_OxRtase_C"/>
</dbReference>
<evidence type="ECO:0000256" key="4">
    <source>
        <dbReference type="ARBA" id="ARBA00022827"/>
    </source>
</evidence>
<dbReference type="PANTHER" id="PTHR42784:SF1">
    <property type="entry name" value="PYRANOSE 2-OXIDASE"/>
    <property type="match status" value="1"/>
</dbReference>
<evidence type="ECO:0000256" key="3">
    <source>
        <dbReference type="ARBA" id="ARBA00022630"/>
    </source>
</evidence>
<name>A0A089LQA8_9BACL</name>
<dbReference type="Gene3D" id="3.50.50.60">
    <property type="entry name" value="FAD/NAD(P)-binding domain"/>
    <property type="match status" value="1"/>
</dbReference>
<feature type="domain" description="Glucose-methanol-choline oxidoreductase C-terminal" evidence="6">
    <location>
        <begin position="12"/>
        <end position="133"/>
    </location>
</feature>
<keyword evidence="3" id="KW-0285">Flavoprotein</keyword>
<keyword evidence="4" id="KW-0274">FAD</keyword>
<dbReference type="RefSeq" id="WP_038694528.1">
    <property type="nucleotide sequence ID" value="NZ_CP009286.1"/>
</dbReference>
<comment type="similarity">
    <text evidence="2">Belongs to the GMC oxidoreductase family.</text>
</comment>
<dbReference type="HOGENOM" id="CLU_1784992_0_0_9"/>
<dbReference type="GO" id="GO:0016614">
    <property type="term" value="F:oxidoreductase activity, acting on CH-OH group of donors"/>
    <property type="evidence" value="ECO:0007669"/>
    <property type="project" value="InterPro"/>
</dbReference>
<evidence type="ECO:0000313" key="7">
    <source>
        <dbReference type="EMBL" id="AIQ63067.1"/>
    </source>
</evidence>
<dbReference type="PANTHER" id="PTHR42784">
    <property type="entry name" value="PYRANOSE 2-OXIDASE"/>
    <property type="match status" value="1"/>
</dbReference>
<organism evidence="7 8">
    <name type="scientific">Paenibacillus stellifer</name>
    <dbReference type="NCBI Taxonomy" id="169760"/>
    <lineage>
        <taxon>Bacteria</taxon>
        <taxon>Bacillati</taxon>
        <taxon>Bacillota</taxon>
        <taxon>Bacilli</taxon>
        <taxon>Bacillales</taxon>
        <taxon>Paenibacillaceae</taxon>
        <taxon>Paenibacillus</taxon>
    </lineage>
</organism>
<dbReference type="EMBL" id="CP009286">
    <property type="protein sequence ID" value="AIQ63067.1"/>
    <property type="molecule type" value="Genomic_DNA"/>
</dbReference>
<evidence type="ECO:0000256" key="2">
    <source>
        <dbReference type="ARBA" id="ARBA00010790"/>
    </source>
</evidence>
<dbReference type="InterPro" id="IPR051473">
    <property type="entry name" value="P2Ox-like"/>
</dbReference>